<gene>
    <name evidence="1" type="ORF">HD599_003160</name>
</gene>
<dbReference type="AlphaFoldDB" id="A0A841ANR5"/>
<accession>A0A841ANR5</accession>
<dbReference type="RefSeq" id="WP_184239379.1">
    <property type="nucleotide sequence ID" value="NZ_JACHMJ010000001.1"/>
</dbReference>
<dbReference type="Proteomes" id="UP000536685">
    <property type="component" value="Unassembled WGS sequence"/>
</dbReference>
<organism evidence="1 2">
    <name type="scientific">Conyzicola lurida</name>
    <dbReference type="NCBI Taxonomy" id="1172621"/>
    <lineage>
        <taxon>Bacteria</taxon>
        <taxon>Bacillati</taxon>
        <taxon>Actinomycetota</taxon>
        <taxon>Actinomycetes</taxon>
        <taxon>Micrococcales</taxon>
        <taxon>Microbacteriaceae</taxon>
        <taxon>Conyzicola</taxon>
    </lineage>
</organism>
<sequence>MAGTPIEAARESIARAVATLDAAGVPDEALADYVTPKRVLFVNRAPVMVPRGRVWPLGVLLLDRGGGLHATGTITRAVPAGYPGYQSPGVEVRRGYRAAAFKADFAEGDTVNFDTVVIDLERLDAASAPLLFDGERVLVRWNATFPAQTRALDVYLADRVSLLVDPPGA</sequence>
<reference evidence="1 2" key="1">
    <citation type="submission" date="2020-08" db="EMBL/GenBank/DDBJ databases">
        <title>Sequencing the genomes of 1000 actinobacteria strains.</title>
        <authorList>
            <person name="Klenk H.-P."/>
        </authorList>
    </citation>
    <scope>NUCLEOTIDE SEQUENCE [LARGE SCALE GENOMIC DNA]</scope>
    <source>
        <strain evidence="1 2">DSM 105784</strain>
    </source>
</reference>
<dbReference type="EMBL" id="JACHMJ010000001">
    <property type="protein sequence ID" value="MBB5844837.1"/>
    <property type="molecule type" value="Genomic_DNA"/>
</dbReference>
<proteinExistence type="predicted"/>
<evidence type="ECO:0000313" key="2">
    <source>
        <dbReference type="Proteomes" id="UP000536685"/>
    </source>
</evidence>
<keyword evidence="2" id="KW-1185">Reference proteome</keyword>
<name>A0A841ANR5_9MICO</name>
<evidence type="ECO:0000313" key="1">
    <source>
        <dbReference type="EMBL" id="MBB5844837.1"/>
    </source>
</evidence>
<comment type="caution">
    <text evidence="1">The sequence shown here is derived from an EMBL/GenBank/DDBJ whole genome shotgun (WGS) entry which is preliminary data.</text>
</comment>
<protein>
    <submittedName>
        <fullName evidence="1">Uncharacterized protein</fullName>
    </submittedName>
</protein>